<proteinExistence type="predicted"/>
<feature type="domain" description="Tyrosine specific protein phosphatases" evidence="2">
    <location>
        <begin position="100"/>
        <end position="167"/>
    </location>
</feature>
<dbReference type="PROSITE" id="PS50056">
    <property type="entry name" value="TYR_PHOSPHATASE_2"/>
    <property type="match status" value="1"/>
</dbReference>
<sequence>MQPISILSPRLEEGAKIVFTGFPGLVIRQDGGLDLCEATLAHEMQRLLEHKVALLIGLIEDEELECVAYDDVIDAAQDILIETARFPLRDFGVPLPGQEASLKRILSRAVDRLRGGNSIALHCMAGDGRSGLLAGCLLVELGFSPTRALREVRSVRPEAIETERQLAYLLARSKTSAR</sequence>
<dbReference type="InterPro" id="IPR057023">
    <property type="entry name" value="PTP-SAK"/>
</dbReference>
<dbReference type="PANTHER" id="PTHR23339">
    <property type="entry name" value="TYROSINE SPECIFIC PROTEIN PHOSPHATASE AND DUAL SPECIFICITY PROTEIN PHOSPHATASE"/>
    <property type="match status" value="1"/>
</dbReference>
<dbReference type="AlphaFoldDB" id="A0A545TN43"/>
<dbReference type="InterPro" id="IPR016130">
    <property type="entry name" value="Tyr_Pase_AS"/>
</dbReference>
<dbReference type="Pfam" id="PF22784">
    <property type="entry name" value="PTP-SAK"/>
    <property type="match status" value="1"/>
</dbReference>
<dbReference type="Proteomes" id="UP000315252">
    <property type="component" value="Unassembled WGS sequence"/>
</dbReference>
<dbReference type="FunFam" id="3.90.190.10:FF:000157">
    <property type="entry name" value="Protein-tyrosine phosphatase"/>
    <property type="match status" value="1"/>
</dbReference>
<evidence type="ECO:0000256" key="1">
    <source>
        <dbReference type="ARBA" id="ARBA00022801"/>
    </source>
</evidence>
<organism evidence="3 4">
    <name type="scientific">Denitrobaculum tricleocarpae</name>
    <dbReference type="NCBI Taxonomy" id="2591009"/>
    <lineage>
        <taxon>Bacteria</taxon>
        <taxon>Pseudomonadati</taxon>
        <taxon>Pseudomonadota</taxon>
        <taxon>Alphaproteobacteria</taxon>
        <taxon>Rhodospirillales</taxon>
        <taxon>Rhodospirillaceae</taxon>
        <taxon>Denitrobaculum</taxon>
    </lineage>
</organism>
<evidence type="ECO:0000259" key="2">
    <source>
        <dbReference type="PROSITE" id="PS50056"/>
    </source>
</evidence>
<protein>
    <recommendedName>
        <fullName evidence="2">Tyrosine specific protein phosphatases domain-containing protein</fullName>
    </recommendedName>
</protein>
<dbReference type="InterPro" id="IPR003595">
    <property type="entry name" value="Tyr_Pase_cat"/>
</dbReference>
<evidence type="ECO:0000313" key="3">
    <source>
        <dbReference type="EMBL" id="TQV78643.1"/>
    </source>
</evidence>
<dbReference type="InterPro" id="IPR050561">
    <property type="entry name" value="PTP"/>
</dbReference>
<dbReference type="SUPFAM" id="SSF52799">
    <property type="entry name" value="(Phosphotyrosine protein) phosphatases II"/>
    <property type="match status" value="1"/>
</dbReference>
<dbReference type="SMART" id="SM00404">
    <property type="entry name" value="PTPc_motif"/>
    <property type="match status" value="1"/>
</dbReference>
<comment type="caution">
    <text evidence="3">The sequence shown here is derived from an EMBL/GenBank/DDBJ whole genome shotgun (WGS) entry which is preliminary data.</text>
</comment>
<dbReference type="GO" id="GO:0016791">
    <property type="term" value="F:phosphatase activity"/>
    <property type="evidence" value="ECO:0007669"/>
    <property type="project" value="UniProtKB-ARBA"/>
</dbReference>
<gene>
    <name evidence="3" type="ORF">FKG95_19030</name>
</gene>
<keyword evidence="4" id="KW-1185">Reference proteome</keyword>
<dbReference type="InterPro" id="IPR029021">
    <property type="entry name" value="Prot-tyrosine_phosphatase-like"/>
</dbReference>
<dbReference type="EMBL" id="VHSH01000006">
    <property type="protein sequence ID" value="TQV78643.1"/>
    <property type="molecule type" value="Genomic_DNA"/>
</dbReference>
<keyword evidence="1" id="KW-0378">Hydrolase</keyword>
<dbReference type="Gene3D" id="3.90.190.10">
    <property type="entry name" value="Protein tyrosine phosphatase superfamily"/>
    <property type="match status" value="1"/>
</dbReference>
<reference evidence="3 4" key="1">
    <citation type="submission" date="2019-06" db="EMBL/GenBank/DDBJ databases">
        <title>Whole genome sequence for Rhodospirillaceae sp. R148.</title>
        <authorList>
            <person name="Wang G."/>
        </authorList>
    </citation>
    <scope>NUCLEOTIDE SEQUENCE [LARGE SCALE GENOMIC DNA]</scope>
    <source>
        <strain evidence="3 4">R148</strain>
    </source>
</reference>
<evidence type="ECO:0000313" key="4">
    <source>
        <dbReference type="Proteomes" id="UP000315252"/>
    </source>
</evidence>
<dbReference type="PROSITE" id="PS00383">
    <property type="entry name" value="TYR_PHOSPHATASE_1"/>
    <property type="match status" value="1"/>
</dbReference>
<dbReference type="InterPro" id="IPR000387">
    <property type="entry name" value="Tyr_Pase_dom"/>
</dbReference>
<name>A0A545TN43_9PROT</name>
<accession>A0A545TN43</accession>
<dbReference type="OrthoDB" id="9806482at2"/>